<evidence type="ECO:0000256" key="4">
    <source>
        <dbReference type="PROSITE-ProRule" id="PRU00169"/>
    </source>
</evidence>
<gene>
    <name evidence="7" type="ORF">ABC977_10830</name>
</gene>
<dbReference type="PROSITE" id="PS50043">
    <property type="entry name" value="HTH_LUXR_2"/>
    <property type="match status" value="1"/>
</dbReference>
<organism evidence="7 8">
    <name type="scientific">Thioalkalicoccus limnaeus</name>
    <dbReference type="NCBI Taxonomy" id="120681"/>
    <lineage>
        <taxon>Bacteria</taxon>
        <taxon>Pseudomonadati</taxon>
        <taxon>Pseudomonadota</taxon>
        <taxon>Gammaproteobacteria</taxon>
        <taxon>Chromatiales</taxon>
        <taxon>Chromatiaceae</taxon>
        <taxon>Thioalkalicoccus</taxon>
    </lineage>
</organism>
<evidence type="ECO:0000256" key="1">
    <source>
        <dbReference type="ARBA" id="ARBA00023015"/>
    </source>
</evidence>
<keyword evidence="1" id="KW-0805">Transcription regulation</keyword>
<comment type="caution">
    <text evidence="7">The sequence shown here is derived from an EMBL/GenBank/DDBJ whole genome shotgun (WGS) entry which is preliminary data.</text>
</comment>
<dbReference type="PRINTS" id="PR00038">
    <property type="entry name" value="HTHLUXR"/>
</dbReference>
<dbReference type="InterPro" id="IPR001789">
    <property type="entry name" value="Sig_transdc_resp-reg_receiver"/>
</dbReference>
<dbReference type="PROSITE" id="PS50110">
    <property type="entry name" value="RESPONSE_REGULATORY"/>
    <property type="match status" value="1"/>
</dbReference>
<evidence type="ECO:0000259" key="6">
    <source>
        <dbReference type="PROSITE" id="PS50110"/>
    </source>
</evidence>
<feature type="domain" description="Response regulatory" evidence="6">
    <location>
        <begin position="8"/>
        <end position="122"/>
    </location>
</feature>
<feature type="modified residue" description="4-aspartylphosphate" evidence="4">
    <location>
        <position position="57"/>
    </location>
</feature>
<accession>A0ABV4BEE6</accession>
<name>A0ABV4BEE6_9GAMM</name>
<dbReference type="RefSeq" id="WP_369667289.1">
    <property type="nucleotide sequence ID" value="NZ_JBDKXB010000013.1"/>
</dbReference>
<evidence type="ECO:0000256" key="2">
    <source>
        <dbReference type="ARBA" id="ARBA00023125"/>
    </source>
</evidence>
<sequence>MAIDETAKVFIVDDDPDVRRSLCWLFESLQVPVAAYDSAYAFLADLEPDQAGCLVLDLRMPGMDGLALLEELRARHAFLPVIMVTGYGTVPTATRAMRCGAVDFIEKPVNHQDLLDRARQALELDRHHRKLFGPSQRTAALLETLTEREREVLDLMVQGSSNKQIARALNVGVRTIETHRANLMRKLEADSLAALVRMTLSWRHPRY</sequence>
<feature type="domain" description="HTH luxR-type" evidence="5">
    <location>
        <begin position="138"/>
        <end position="203"/>
    </location>
</feature>
<keyword evidence="3" id="KW-0804">Transcription</keyword>
<dbReference type="Proteomes" id="UP001564408">
    <property type="component" value="Unassembled WGS sequence"/>
</dbReference>
<dbReference type="Pfam" id="PF00072">
    <property type="entry name" value="Response_reg"/>
    <property type="match status" value="1"/>
</dbReference>
<dbReference type="Gene3D" id="3.40.50.2300">
    <property type="match status" value="1"/>
</dbReference>
<dbReference type="PANTHER" id="PTHR44688">
    <property type="entry name" value="DNA-BINDING TRANSCRIPTIONAL ACTIVATOR DEVR_DOSR"/>
    <property type="match status" value="1"/>
</dbReference>
<keyword evidence="4" id="KW-0597">Phosphoprotein</keyword>
<keyword evidence="2" id="KW-0238">DNA-binding</keyword>
<proteinExistence type="predicted"/>
<dbReference type="PANTHER" id="PTHR44688:SF16">
    <property type="entry name" value="DNA-BINDING TRANSCRIPTIONAL ACTIVATOR DEVR_DOSR"/>
    <property type="match status" value="1"/>
</dbReference>
<evidence type="ECO:0000313" key="7">
    <source>
        <dbReference type="EMBL" id="MEY6432903.1"/>
    </source>
</evidence>
<dbReference type="InterPro" id="IPR000792">
    <property type="entry name" value="Tscrpt_reg_LuxR_C"/>
</dbReference>
<dbReference type="EMBL" id="JBDKXB010000013">
    <property type="protein sequence ID" value="MEY6432903.1"/>
    <property type="molecule type" value="Genomic_DNA"/>
</dbReference>
<dbReference type="Pfam" id="PF00196">
    <property type="entry name" value="GerE"/>
    <property type="match status" value="1"/>
</dbReference>
<protein>
    <submittedName>
        <fullName evidence="7">Response regulator</fullName>
    </submittedName>
</protein>
<dbReference type="PROSITE" id="PS00622">
    <property type="entry name" value="HTH_LUXR_1"/>
    <property type="match status" value="1"/>
</dbReference>
<dbReference type="InterPro" id="IPR011006">
    <property type="entry name" value="CheY-like_superfamily"/>
</dbReference>
<dbReference type="InterPro" id="IPR036388">
    <property type="entry name" value="WH-like_DNA-bd_sf"/>
</dbReference>
<dbReference type="Gene3D" id="1.10.10.10">
    <property type="entry name" value="Winged helix-like DNA-binding domain superfamily/Winged helix DNA-binding domain"/>
    <property type="match status" value="1"/>
</dbReference>
<evidence type="ECO:0000313" key="8">
    <source>
        <dbReference type="Proteomes" id="UP001564408"/>
    </source>
</evidence>
<dbReference type="SMART" id="SM00421">
    <property type="entry name" value="HTH_LUXR"/>
    <property type="match status" value="1"/>
</dbReference>
<dbReference type="CDD" id="cd06170">
    <property type="entry name" value="LuxR_C_like"/>
    <property type="match status" value="1"/>
</dbReference>
<dbReference type="SUPFAM" id="SSF52172">
    <property type="entry name" value="CheY-like"/>
    <property type="match status" value="1"/>
</dbReference>
<evidence type="ECO:0000256" key="3">
    <source>
        <dbReference type="ARBA" id="ARBA00023163"/>
    </source>
</evidence>
<evidence type="ECO:0000259" key="5">
    <source>
        <dbReference type="PROSITE" id="PS50043"/>
    </source>
</evidence>
<dbReference type="CDD" id="cd17537">
    <property type="entry name" value="REC_FixJ"/>
    <property type="match status" value="1"/>
</dbReference>
<reference evidence="7 8" key="1">
    <citation type="submission" date="2024-05" db="EMBL/GenBank/DDBJ databases">
        <title>Genome Sequence and Characterization of the New Strain Purple Sulfur Bacterium of Genus Thioalkalicoccus.</title>
        <authorList>
            <person name="Bryantseva I.A."/>
            <person name="Kyndt J.A."/>
            <person name="Imhoff J.F."/>
        </authorList>
    </citation>
    <scope>NUCLEOTIDE SEQUENCE [LARGE SCALE GENOMIC DNA]</scope>
    <source>
        <strain evidence="7 8">Um2</strain>
    </source>
</reference>
<dbReference type="SMART" id="SM00448">
    <property type="entry name" value="REC"/>
    <property type="match status" value="1"/>
</dbReference>
<keyword evidence="8" id="KW-1185">Reference proteome</keyword>